<feature type="transmembrane region" description="Helical" evidence="1">
    <location>
        <begin position="40"/>
        <end position="68"/>
    </location>
</feature>
<gene>
    <name evidence="2" type="ORF">NK662_15465</name>
</gene>
<dbReference type="EMBL" id="JANCLT010000008">
    <property type="protein sequence ID" value="MCP8969925.1"/>
    <property type="molecule type" value="Genomic_DNA"/>
</dbReference>
<dbReference type="PANTHER" id="PTHR40078:SF1">
    <property type="entry name" value="INTEGRAL MEMBRANE PROTEIN"/>
    <property type="match status" value="1"/>
</dbReference>
<dbReference type="AlphaFoldDB" id="A0AA42BQ46"/>
<dbReference type="Proteomes" id="UP001156102">
    <property type="component" value="Unassembled WGS sequence"/>
</dbReference>
<proteinExistence type="predicted"/>
<keyword evidence="3" id="KW-1185">Reference proteome</keyword>
<keyword evidence="1" id="KW-0472">Membrane</keyword>
<sequence length="229" mass="25049">MKQLKRMLLLSILVMIVGIGAAFTLKVSIGVGAWDAVSQSIFYLSGIKVGTLGMMLNSACIVGQWVILRKDFHLRYLLQVPVTLLIGVVVNFILYDVLGAVVIDGYMMKLTLFLAALTVLSFAIAAMMVLDIVTFPLEAFCMALAGKTKWRFIAVRQSADISCILIAVLLTFGLSLPLTLREGTIIGMLLFAPLLGYFMKKVQPILQRFGLLDAEAEKIDADKNSIKAV</sequence>
<dbReference type="InterPro" id="IPR038750">
    <property type="entry name" value="YczE/YyaS-like"/>
</dbReference>
<comment type="caution">
    <text evidence="2">The sequence shown here is derived from an EMBL/GenBank/DDBJ whole genome shotgun (WGS) entry which is preliminary data.</text>
</comment>
<evidence type="ECO:0000256" key="1">
    <source>
        <dbReference type="SAM" id="Phobius"/>
    </source>
</evidence>
<evidence type="ECO:0000313" key="3">
    <source>
        <dbReference type="Proteomes" id="UP001156102"/>
    </source>
</evidence>
<feature type="transmembrane region" description="Helical" evidence="1">
    <location>
        <begin position="158"/>
        <end position="177"/>
    </location>
</feature>
<dbReference type="RefSeq" id="WP_254759843.1">
    <property type="nucleotide sequence ID" value="NZ_JANCLT010000008.1"/>
</dbReference>
<keyword evidence="1" id="KW-0812">Transmembrane</keyword>
<keyword evidence="1" id="KW-1133">Transmembrane helix</keyword>
<reference evidence="2" key="1">
    <citation type="submission" date="2022-07" db="EMBL/GenBank/DDBJ databases">
        <authorList>
            <person name="Li W.-J."/>
            <person name="Deng Q.-Q."/>
        </authorList>
    </citation>
    <scope>NUCLEOTIDE SEQUENCE</scope>
    <source>
        <strain evidence="2">SYSU M60031</strain>
    </source>
</reference>
<evidence type="ECO:0000313" key="2">
    <source>
        <dbReference type="EMBL" id="MCP8969925.1"/>
    </source>
</evidence>
<accession>A0AA42BQ46</accession>
<dbReference type="Pfam" id="PF19700">
    <property type="entry name" value="DUF6198"/>
    <property type="match status" value="1"/>
</dbReference>
<name>A0AA42BQ46_9BACI</name>
<dbReference type="PANTHER" id="PTHR40078">
    <property type="entry name" value="INTEGRAL MEMBRANE PROTEIN-RELATED"/>
    <property type="match status" value="1"/>
</dbReference>
<feature type="transmembrane region" description="Helical" evidence="1">
    <location>
        <begin position="112"/>
        <end position="137"/>
    </location>
</feature>
<feature type="transmembrane region" description="Helical" evidence="1">
    <location>
        <begin position="80"/>
        <end position="106"/>
    </location>
</feature>
<feature type="transmembrane region" description="Helical" evidence="1">
    <location>
        <begin position="183"/>
        <end position="199"/>
    </location>
</feature>
<evidence type="ECO:0008006" key="4">
    <source>
        <dbReference type="Google" id="ProtNLM"/>
    </source>
</evidence>
<organism evidence="2 3">
    <name type="scientific">Ectobacillus ponti</name>
    <dbReference type="NCBI Taxonomy" id="2961894"/>
    <lineage>
        <taxon>Bacteria</taxon>
        <taxon>Bacillati</taxon>
        <taxon>Bacillota</taxon>
        <taxon>Bacilli</taxon>
        <taxon>Bacillales</taxon>
        <taxon>Bacillaceae</taxon>
        <taxon>Ectobacillus</taxon>
    </lineage>
</organism>
<protein>
    <recommendedName>
        <fullName evidence="4">YitT family protein</fullName>
    </recommendedName>
</protein>